<feature type="transmembrane region" description="Helical" evidence="7">
    <location>
        <begin position="94"/>
        <end position="118"/>
    </location>
</feature>
<feature type="transmembrane region" description="Helical" evidence="7">
    <location>
        <begin position="166"/>
        <end position="184"/>
    </location>
</feature>
<evidence type="ECO:0000256" key="5">
    <source>
        <dbReference type="ARBA" id="ARBA00022989"/>
    </source>
</evidence>
<dbReference type="PANTHER" id="PTHR43744">
    <property type="entry name" value="ABC TRANSPORTER PERMEASE PROTEIN MG189-RELATED-RELATED"/>
    <property type="match status" value="1"/>
</dbReference>
<evidence type="ECO:0000256" key="7">
    <source>
        <dbReference type="RuleBase" id="RU363032"/>
    </source>
</evidence>
<comment type="subcellular location">
    <subcellularLocation>
        <location evidence="1 7">Cell membrane</location>
        <topology evidence="1 7">Multi-pass membrane protein</topology>
    </subcellularLocation>
</comment>
<feature type="transmembrane region" description="Helical" evidence="7">
    <location>
        <begin position="205"/>
        <end position="227"/>
    </location>
</feature>
<keyword evidence="3" id="KW-1003">Cell membrane</keyword>
<dbReference type="RefSeq" id="WP_220201348.1">
    <property type="nucleotide sequence ID" value="NZ_BNJK01000001.1"/>
</dbReference>
<proteinExistence type="inferred from homology"/>
<dbReference type="Pfam" id="PF00528">
    <property type="entry name" value="BPD_transp_1"/>
    <property type="match status" value="1"/>
</dbReference>
<feature type="region of interest" description="Disordered" evidence="8">
    <location>
        <begin position="1"/>
        <end position="22"/>
    </location>
</feature>
<evidence type="ECO:0000256" key="6">
    <source>
        <dbReference type="ARBA" id="ARBA00023136"/>
    </source>
</evidence>
<feature type="transmembrane region" description="Helical" evidence="7">
    <location>
        <begin position="130"/>
        <end position="154"/>
    </location>
</feature>
<dbReference type="InterPro" id="IPR035906">
    <property type="entry name" value="MetI-like_sf"/>
</dbReference>
<dbReference type="AlphaFoldDB" id="A0A8J3IB47"/>
<feature type="transmembrane region" description="Helical" evidence="7">
    <location>
        <begin position="265"/>
        <end position="283"/>
    </location>
</feature>
<comment type="similarity">
    <text evidence="7">Belongs to the binding-protein-dependent transport system permease family.</text>
</comment>
<dbReference type="Gene3D" id="1.10.3720.10">
    <property type="entry name" value="MetI-like"/>
    <property type="match status" value="1"/>
</dbReference>
<name>A0A8J3IB47_9CHLR</name>
<dbReference type="GO" id="GO:0055085">
    <property type="term" value="P:transmembrane transport"/>
    <property type="evidence" value="ECO:0007669"/>
    <property type="project" value="InterPro"/>
</dbReference>
<gene>
    <name evidence="10" type="ORF">KSF_004260</name>
</gene>
<keyword evidence="4 7" id="KW-0812">Transmembrane</keyword>
<evidence type="ECO:0000313" key="11">
    <source>
        <dbReference type="Proteomes" id="UP000597444"/>
    </source>
</evidence>
<comment type="caution">
    <text evidence="10">The sequence shown here is derived from an EMBL/GenBank/DDBJ whole genome shotgun (WGS) entry which is preliminary data.</text>
</comment>
<keyword evidence="6 7" id="KW-0472">Membrane</keyword>
<keyword evidence="5 7" id="KW-1133">Transmembrane helix</keyword>
<feature type="domain" description="ABC transmembrane type-1" evidence="9">
    <location>
        <begin position="95"/>
        <end position="283"/>
    </location>
</feature>
<dbReference type="SUPFAM" id="SSF161098">
    <property type="entry name" value="MetI-like"/>
    <property type="match status" value="1"/>
</dbReference>
<evidence type="ECO:0000256" key="2">
    <source>
        <dbReference type="ARBA" id="ARBA00022448"/>
    </source>
</evidence>
<keyword evidence="11" id="KW-1185">Reference proteome</keyword>
<evidence type="ECO:0000256" key="8">
    <source>
        <dbReference type="SAM" id="MobiDB-lite"/>
    </source>
</evidence>
<dbReference type="Proteomes" id="UP000597444">
    <property type="component" value="Unassembled WGS sequence"/>
</dbReference>
<keyword evidence="2 7" id="KW-0813">Transport</keyword>
<dbReference type="CDD" id="cd06261">
    <property type="entry name" value="TM_PBP2"/>
    <property type="match status" value="1"/>
</dbReference>
<feature type="compositionally biased region" description="Polar residues" evidence="8">
    <location>
        <begin position="1"/>
        <end position="16"/>
    </location>
</feature>
<organism evidence="10 11">
    <name type="scientific">Reticulibacter mediterranei</name>
    <dbReference type="NCBI Taxonomy" id="2778369"/>
    <lineage>
        <taxon>Bacteria</taxon>
        <taxon>Bacillati</taxon>
        <taxon>Chloroflexota</taxon>
        <taxon>Ktedonobacteria</taxon>
        <taxon>Ktedonobacterales</taxon>
        <taxon>Reticulibacteraceae</taxon>
        <taxon>Reticulibacter</taxon>
    </lineage>
</organism>
<reference evidence="10" key="1">
    <citation type="submission" date="2020-10" db="EMBL/GenBank/DDBJ databases">
        <title>Taxonomic study of unclassified bacteria belonging to the class Ktedonobacteria.</title>
        <authorList>
            <person name="Yabe S."/>
            <person name="Wang C.M."/>
            <person name="Zheng Y."/>
            <person name="Sakai Y."/>
            <person name="Cavaletti L."/>
            <person name="Monciardini P."/>
            <person name="Donadio S."/>
        </authorList>
    </citation>
    <scope>NUCLEOTIDE SEQUENCE</scope>
    <source>
        <strain evidence="10">ID150040</strain>
    </source>
</reference>
<evidence type="ECO:0000256" key="4">
    <source>
        <dbReference type="ARBA" id="ARBA00022692"/>
    </source>
</evidence>
<dbReference type="EMBL" id="BNJK01000001">
    <property type="protein sequence ID" value="GHO90378.1"/>
    <property type="molecule type" value="Genomic_DNA"/>
</dbReference>
<feature type="transmembrane region" description="Helical" evidence="7">
    <location>
        <begin position="32"/>
        <end position="55"/>
    </location>
</feature>
<evidence type="ECO:0000256" key="1">
    <source>
        <dbReference type="ARBA" id="ARBA00004651"/>
    </source>
</evidence>
<evidence type="ECO:0000259" key="9">
    <source>
        <dbReference type="PROSITE" id="PS50928"/>
    </source>
</evidence>
<protein>
    <submittedName>
        <fullName evidence="10">Sugar ABC transporter permease</fullName>
    </submittedName>
</protein>
<dbReference type="PROSITE" id="PS50928">
    <property type="entry name" value="ABC_TM1"/>
    <property type="match status" value="1"/>
</dbReference>
<dbReference type="GO" id="GO:0005886">
    <property type="term" value="C:plasma membrane"/>
    <property type="evidence" value="ECO:0007669"/>
    <property type="project" value="UniProtKB-SubCell"/>
</dbReference>
<sequence>MSTKLQVSESTTTPLSDLSGGNRPRRTHEIMLSIPVYLLLIIIAVVMVAPFVAMISVSLQAGNNAAIFPIQWIPSAPTLSNYINIFQTSDIARWFLNSLIVAVVGTLLAIFTSTTAAYAFARMNFPLRRVIFWSFLAMLMIPSQVTLIPEYLLLANLHWLNSYQSLILPGITSAFGTFMIRQYLLGLPRDFEEAARIDGASEFQVYARIVLPMLTPAIATLATIQFLNYWNEFLYVLVVTSDSEMRTLPAGLATLQTPTSGLPELLAGTTIAIVPTVIVFLLLQRYFVRGIVMSGLKS</sequence>
<evidence type="ECO:0000256" key="3">
    <source>
        <dbReference type="ARBA" id="ARBA00022475"/>
    </source>
</evidence>
<dbReference type="InterPro" id="IPR000515">
    <property type="entry name" value="MetI-like"/>
</dbReference>
<dbReference type="PANTHER" id="PTHR43744:SF12">
    <property type="entry name" value="ABC TRANSPORTER PERMEASE PROTEIN MG189-RELATED"/>
    <property type="match status" value="1"/>
</dbReference>
<evidence type="ECO:0000313" key="10">
    <source>
        <dbReference type="EMBL" id="GHO90378.1"/>
    </source>
</evidence>
<accession>A0A8J3IB47</accession>